<evidence type="ECO:0000259" key="4">
    <source>
        <dbReference type="PROSITE" id="PS50102"/>
    </source>
</evidence>
<evidence type="ECO:0000256" key="1">
    <source>
        <dbReference type="ARBA" id="ARBA00022737"/>
    </source>
</evidence>
<keyword evidence="6" id="KW-1185">Reference proteome</keyword>
<reference evidence="5" key="1">
    <citation type="submission" date="2023-08" db="EMBL/GenBank/DDBJ databases">
        <authorList>
            <person name="Alioto T."/>
            <person name="Alioto T."/>
            <person name="Gomez Garrido J."/>
        </authorList>
    </citation>
    <scope>NUCLEOTIDE SEQUENCE</scope>
</reference>
<dbReference type="Gene3D" id="3.30.70.330">
    <property type="match status" value="2"/>
</dbReference>
<sequence length="284" mass="30841">MPEKFGENEKNCKLFIGGLNFETTEDNLRNHFGKWGDVVDCVIMKDSTTHKSKGFGFVTFKDPVSLDMTQKERPHTIDGKVVDTKRAMPRDEAQENKVTVNKMFVGGLDESTSEEQVREVFCAYGEVEKIEMIKDRTTGKPKRFCFVTFDDHDCVDKCVIQKHFMLNGKNVEVKKAVSKNELNQNMRGGRGGMMGARGGGMRGAYSGGPYGGGQAWNYGGHQGYGDSYGASGYQGYGDSYDGYGHFGTAYGNGSGGGPTRGRGGGMYTQRGMGPYGGGYGGGAN</sequence>
<dbReference type="GO" id="GO:0000398">
    <property type="term" value="P:mRNA splicing, via spliceosome"/>
    <property type="evidence" value="ECO:0007669"/>
    <property type="project" value="TreeGrafter"/>
</dbReference>
<name>A0AA36AYS7_OCTVU</name>
<evidence type="ECO:0000313" key="6">
    <source>
        <dbReference type="Proteomes" id="UP001162480"/>
    </source>
</evidence>
<dbReference type="GO" id="GO:0003730">
    <property type="term" value="F:mRNA 3'-UTR binding"/>
    <property type="evidence" value="ECO:0007669"/>
    <property type="project" value="TreeGrafter"/>
</dbReference>
<keyword evidence="2 3" id="KW-0694">RNA-binding</keyword>
<dbReference type="FunFam" id="3.30.70.330:FF:000040">
    <property type="entry name" value="Heterogeneous nuclear ribonucleoprotein A2/B1"/>
    <property type="match status" value="1"/>
</dbReference>
<proteinExistence type="predicted"/>
<dbReference type="InterPro" id="IPR000504">
    <property type="entry name" value="RRM_dom"/>
</dbReference>
<keyword evidence="5" id="KW-0687">Ribonucleoprotein</keyword>
<dbReference type="PROSITE" id="PS50102">
    <property type="entry name" value="RRM"/>
    <property type="match status" value="2"/>
</dbReference>
<keyword evidence="1" id="KW-0677">Repeat</keyword>
<dbReference type="EMBL" id="OX597819">
    <property type="protein sequence ID" value="CAI9724801.1"/>
    <property type="molecule type" value="Genomic_DNA"/>
</dbReference>
<dbReference type="Proteomes" id="UP001162480">
    <property type="component" value="Chromosome 6"/>
</dbReference>
<feature type="domain" description="RRM" evidence="4">
    <location>
        <begin position="12"/>
        <end position="95"/>
    </location>
</feature>
<accession>A0AA36AYS7</accession>
<dbReference type="InterPro" id="IPR035979">
    <property type="entry name" value="RBD_domain_sf"/>
</dbReference>
<dbReference type="SMART" id="SM00360">
    <property type="entry name" value="RRM"/>
    <property type="match status" value="2"/>
</dbReference>
<evidence type="ECO:0000256" key="2">
    <source>
        <dbReference type="ARBA" id="ARBA00022884"/>
    </source>
</evidence>
<dbReference type="Pfam" id="PF00076">
    <property type="entry name" value="RRM_1"/>
    <property type="match status" value="2"/>
</dbReference>
<organism evidence="5 6">
    <name type="scientific">Octopus vulgaris</name>
    <name type="common">Common octopus</name>
    <dbReference type="NCBI Taxonomy" id="6645"/>
    <lineage>
        <taxon>Eukaryota</taxon>
        <taxon>Metazoa</taxon>
        <taxon>Spiralia</taxon>
        <taxon>Lophotrochozoa</taxon>
        <taxon>Mollusca</taxon>
        <taxon>Cephalopoda</taxon>
        <taxon>Coleoidea</taxon>
        <taxon>Octopodiformes</taxon>
        <taxon>Octopoda</taxon>
        <taxon>Incirrata</taxon>
        <taxon>Octopodidae</taxon>
        <taxon>Octopus</taxon>
    </lineage>
</organism>
<dbReference type="AlphaFoldDB" id="A0AA36AYS7"/>
<evidence type="ECO:0000256" key="3">
    <source>
        <dbReference type="PROSITE-ProRule" id="PRU00176"/>
    </source>
</evidence>
<feature type="domain" description="RRM" evidence="4">
    <location>
        <begin position="101"/>
        <end position="178"/>
    </location>
</feature>
<dbReference type="GO" id="GO:0071013">
    <property type="term" value="C:catalytic step 2 spliceosome"/>
    <property type="evidence" value="ECO:0007669"/>
    <property type="project" value="TreeGrafter"/>
</dbReference>
<dbReference type="InterPro" id="IPR012677">
    <property type="entry name" value="Nucleotide-bd_a/b_plait_sf"/>
</dbReference>
<protein>
    <submittedName>
        <fullName evidence="5">Nuclear ribonucleoprotein A2 homolog 1</fullName>
    </submittedName>
</protein>
<evidence type="ECO:0000313" key="5">
    <source>
        <dbReference type="EMBL" id="CAI9724801.1"/>
    </source>
</evidence>
<gene>
    <name evidence="5" type="ORF">OCTVUL_1B010724</name>
</gene>
<dbReference type="PANTHER" id="PTHR48026">
    <property type="entry name" value="HOMOLOGOUS TO DROSOPHILA SQD (SQUID) PROTEIN"/>
    <property type="match status" value="1"/>
</dbReference>
<dbReference type="SUPFAM" id="SSF54928">
    <property type="entry name" value="RNA-binding domain, RBD"/>
    <property type="match status" value="2"/>
</dbReference>
<dbReference type="PANTHER" id="PTHR48026:SF14">
    <property type="entry name" value="HETEROGENEOUS NUCLEAR RIBONUCLEOPROTEIN A1"/>
    <property type="match status" value="1"/>
</dbReference>